<comment type="caution">
    <text evidence="1">The sequence shown here is derived from an EMBL/GenBank/DDBJ whole genome shotgun (WGS) entry which is preliminary data.</text>
</comment>
<accession>A0A1F6DE34</accession>
<evidence type="ECO:0000313" key="1">
    <source>
        <dbReference type="EMBL" id="OGG59688.1"/>
    </source>
</evidence>
<gene>
    <name evidence="1" type="ORF">A3C86_01865</name>
</gene>
<protein>
    <submittedName>
        <fullName evidence="1">Uncharacterized protein</fullName>
    </submittedName>
</protein>
<reference evidence="1 2" key="1">
    <citation type="journal article" date="2016" name="Nat. Commun.">
        <title>Thousands of microbial genomes shed light on interconnected biogeochemical processes in an aquifer system.</title>
        <authorList>
            <person name="Anantharaman K."/>
            <person name="Brown C.T."/>
            <person name="Hug L.A."/>
            <person name="Sharon I."/>
            <person name="Castelle C.J."/>
            <person name="Probst A.J."/>
            <person name="Thomas B.C."/>
            <person name="Singh A."/>
            <person name="Wilkins M.J."/>
            <person name="Karaoz U."/>
            <person name="Brodie E.L."/>
            <person name="Williams K.H."/>
            <person name="Hubbard S.S."/>
            <person name="Banfield J.F."/>
        </authorList>
    </citation>
    <scope>NUCLEOTIDE SEQUENCE [LARGE SCALE GENOMIC DNA]</scope>
</reference>
<organism evidence="1 2">
    <name type="scientific">Candidatus Kaiserbacteria bacterium RIFCSPHIGHO2_02_FULL_49_16</name>
    <dbReference type="NCBI Taxonomy" id="1798490"/>
    <lineage>
        <taxon>Bacteria</taxon>
        <taxon>Candidatus Kaiseribacteriota</taxon>
    </lineage>
</organism>
<evidence type="ECO:0000313" key="2">
    <source>
        <dbReference type="Proteomes" id="UP000178042"/>
    </source>
</evidence>
<dbReference type="AlphaFoldDB" id="A0A1F6DE34"/>
<dbReference type="Proteomes" id="UP000178042">
    <property type="component" value="Unassembled WGS sequence"/>
</dbReference>
<sequence length="103" mass="11758">MKKKETGFDKLARLIKSEGEDIRKEMATKDDVASLYRTTAKQDDIAEVRRDMATKGDVEDAKEEVLEVLRPYRRAVDKDALAIVDHGVRLVRIEEKLGLSLKK</sequence>
<dbReference type="EMBL" id="MFLD01000023">
    <property type="protein sequence ID" value="OGG59688.1"/>
    <property type="molecule type" value="Genomic_DNA"/>
</dbReference>
<proteinExistence type="predicted"/>
<name>A0A1F6DE34_9BACT</name>